<evidence type="ECO:0000313" key="3">
    <source>
        <dbReference type="EMBL" id="GAA0594389.1"/>
    </source>
</evidence>
<evidence type="ECO:0000256" key="1">
    <source>
        <dbReference type="SAM" id="MobiDB-lite"/>
    </source>
</evidence>
<evidence type="ECO:0000313" key="4">
    <source>
        <dbReference type="Proteomes" id="UP001500668"/>
    </source>
</evidence>
<gene>
    <name evidence="3" type="ORF">GCM10010394_24740</name>
</gene>
<keyword evidence="4" id="KW-1185">Reference proteome</keyword>
<reference evidence="3 4" key="1">
    <citation type="journal article" date="2019" name="Int. J. Syst. Evol. Microbiol.">
        <title>The Global Catalogue of Microorganisms (GCM) 10K type strain sequencing project: providing services to taxonomists for standard genome sequencing and annotation.</title>
        <authorList>
            <consortium name="The Broad Institute Genomics Platform"/>
            <consortium name="The Broad Institute Genome Sequencing Center for Infectious Disease"/>
            <person name="Wu L."/>
            <person name="Ma J."/>
        </authorList>
    </citation>
    <scope>NUCLEOTIDE SEQUENCE [LARGE SCALE GENOMIC DNA]</scope>
    <source>
        <strain evidence="3 4">JCM 5067</strain>
    </source>
</reference>
<name>A0ABN1FN90_9ACTN</name>
<protein>
    <recommendedName>
        <fullName evidence="5">Secreted protein</fullName>
    </recommendedName>
</protein>
<organism evidence="3 4">
    <name type="scientific">Streptomyces crystallinus</name>
    <dbReference type="NCBI Taxonomy" id="68191"/>
    <lineage>
        <taxon>Bacteria</taxon>
        <taxon>Bacillati</taxon>
        <taxon>Actinomycetota</taxon>
        <taxon>Actinomycetes</taxon>
        <taxon>Kitasatosporales</taxon>
        <taxon>Streptomycetaceae</taxon>
        <taxon>Streptomyces</taxon>
    </lineage>
</organism>
<comment type="caution">
    <text evidence="3">The sequence shown here is derived from an EMBL/GenBank/DDBJ whole genome shotgun (WGS) entry which is preliminary data.</text>
</comment>
<proteinExistence type="predicted"/>
<feature type="region of interest" description="Disordered" evidence="1">
    <location>
        <begin position="30"/>
        <end position="85"/>
    </location>
</feature>
<accession>A0ABN1FN90</accession>
<evidence type="ECO:0000256" key="2">
    <source>
        <dbReference type="SAM" id="SignalP"/>
    </source>
</evidence>
<sequence length="164" mass="16202">MRATWTAAALAAALTLTPVASAAAVALPRSDTPQPITTPALPTGQPAASAPSLPTLPTTPASPVAESVTSGKVPGAVPATPTDGGPVGGLLPILTGLLNTVTNLLSNLLGIKLAPIKLPELPSLPGGLEKSSATTRHLPADKMAELQRTLDALHAAEAAARPAS</sequence>
<dbReference type="RefSeq" id="WP_344073440.1">
    <property type="nucleotide sequence ID" value="NZ_BAAACA010000014.1"/>
</dbReference>
<dbReference type="EMBL" id="BAAACA010000014">
    <property type="protein sequence ID" value="GAA0594389.1"/>
    <property type="molecule type" value="Genomic_DNA"/>
</dbReference>
<dbReference type="Proteomes" id="UP001500668">
    <property type="component" value="Unassembled WGS sequence"/>
</dbReference>
<evidence type="ECO:0008006" key="5">
    <source>
        <dbReference type="Google" id="ProtNLM"/>
    </source>
</evidence>
<feature type="compositionally biased region" description="Low complexity" evidence="1">
    <location>
        <begin position="46"/>
        <end position="63"/>
    </location>
</feature>
<feature type="signal peptide" evidence="2">
    <location>
        <begin position="1"/>
        <end position="22"/>
    </location>
</feature>
<keyword evidence="2" id="KW-0732">Signal</keyword>
<feature type="chain" id="PRO_5047517017" description="Secreted protein" evidence="2">
    <location>
        <begin position="23"/>
        <end position="164"/>
    </location>
</feature>